<evidence type="ECO:0000313" key="12">
    <source>
        <dbReference type="Proteomes" id="UP000787472"/>
    </source>
</evidence>
<dbReference type="HAMAP" id="MF_00570">
    <property type="entry name" value="NAPRTase"/>
    <property type="match status" value="1"/>
</dbReference>
<dbReference type="PANTHER" id="PTHR11098:SF1">
    <property type="entry name" value="NICOTINATE PHOSPHORIBOSYLTRANSFERASE"/>
    <property type="match status" value="1"/>
</dbReference>
<evidence type="ECO:0000259" key="9">
    <source>
        <dbReference type="Pfam" id="PF04095"/>
    </source>
</evidence>
<dbReference type="EMBL" id="JAAONZ010000007">
    <property type="protein sequence ID" value="NHO66173.1"/>
    <property type="molecule type" value="Genomic_DNA"/>
</dbReference>
<dbReference type="Gene3D" id="3.20.140.10">
    <property type="entry name" value="nicotinate phosphoribosyltransferase"/>
    <property type="match status" value="1"/>
</dbReference>
<organism evidence="11 12">
    <name type="scientific">Pseudomaricurvus hydrocarbonicus</name>
    <dbReference type="NCBI Taxonomy" id="1470433"/>
    <lineage>
        <taxon>Bacteria</taxon>
        <taxon>Pseudomonadati</taxon>
        <taxon>Pseudomonadota</taxon>
        <taxon>Gammaproteobacteria</taxon>
        <taxon>Cellvibrionales</taxon>
        <taxon>Cellvibrionaceae</taxon>
        <taxon>Pseudomaricurvus</taxon>
    </lineage>
</organism>
<dbReference type="RefSeq" id="WP_167186495.1">
    <property type="nucleotide sequence ID" value="NZ_JAAONZ010000007.1"/>
</dbReference>
<keyword evidence="11" id="KW-0808">Transferase</keyword>
<dbReference type="GO" id="GO:0004516">
    <property type="term" value="F:nicotinate phosphoribosyltransferase activity"/>
    <property type="evidence" value="ECO:0007669"/>
    <property type="project" value="UniProtKB-UniRule"/>
</dbReference>
<evidence type="ECO:0000256" key="1">
    <source>
        <dbReference type="ARBA" id="ARBA00004952"/>
    </source>
</evidence>
<dbReference type="PANTHER" id="PTHR11098">
    <property type="entry name" value="NICOTINATE PHOSPHORIBOSYLTRANSFERASE"/>
    <property type="match status" value="1"/>
</dbReference>
<dbReference type="PIRSF" id="PIRSF000484">
    <property type="entry name" value="NAPRT"/>
    <property type="match status" value="1"/>
</dbReference>
<dbReference type="GO" id="GO:0034355">
    <property type="term" value="P:NAD+ biosynthetic process via the salvage pathway"/>
    <property type="evidence" value="ECO:0007669"/>
    <property type="project" value="TreeGrafter"/>
</dbReference>
<dbReference type="Pfam" id="PF17767">
    <property type="entry name" value="NAPRTase_N"/>
    <property type="match status" value="1"/>
</dbReference>
<name>A0A9E5MM35_9GAMM</name>
<evidence type="ECO:0000256" key="4">
    <source>
        <dbReference type="ARBA" id="ARBA00022553"/>
    </source>
</evidence>
<dbReference type="GO" id="GO:0016757">
    <property type="term" value="F:glycosyltransferase activity"/>
    <property type="evidence" value="ECO:0007669"/>
    <property type="project" value="UniProtKB-KW"/>
</dbReference>
<evidence type="ECO:0000256" key="8">
    <source>
        <dbReference type="RuleBase" id="RU003838"/>
    </source>
</evidence>
<dbReference type="InterPro" id="IPR040727">
    <property type="entry name" value="NAPRTase_N"/>
</dbReference>
<comment type="similarity">
    <text evidence="2 7 8">Belongs to the NAPRTase family.</text>
</comment>
<feature type="domain" description="Nicotinate phosphoribosyltransferase N-terminal" evidence="10">
    <location>
        <begin position="13"/>
        <end position="131"/>
    </location>
</feature>
<dbReference type="GO" id="GO:0005829">
    <property type="term" value="C:cytosol"/>
    <property type="evidence" value="ECO:0007669"/>
    <property type="project" value="TreeGrafter"/>
</dbReference>
<evidence type="ECO:0000259" key="10">
    <source>
        <dbReference type="Pfam" id="PF17767"/>
    </source>
</evidence>
<reference evidence="11" key="1">
    <citation type="submission" date="2020-03" db="EMBL/GenBank/DDBJ databases">
        <authorList>
            <person name="Guo F."/>
        </authorList>
    </citation>
    <scope>NUCLEOTIDE SEQUENCE</scope>
    <source>
        <strain evidence="11">JCM 30134</strain>
    </source>
</reference>
<protein>
    <recommendedName>
        <fullName evidence="3 7">Nicotinate phosphoribosyltransferase</fullName>
        <shortName evidence="7">NAPRTase</shortName>
        <ecNumber evidence="3 7">6.3.4.21</ecNumber>
    </recommendedName>
</protein>
<dbReference type="InterPro" id="IPR036068">
    <property type="entry name" value="Nicotinate_pribotase-like_C"/>
</dbReference>
<evidence type="ECO:0000256" key="2">
    <source>
        <dbReference type="ARBA" id="ARBA00010897"/>
    </source>
</evidence>
<dbReference type="SUPFAM" id="SSF54675">
    <property type="entry name" value="Nicotinate/Quinolinate PRTase N-terminal domain-like"/>
    <property type="match status" value="1"/>
</dbReference>
<sequence>MRQKGEPIITSLLDTDKYKFSMQQVNLHQYPRATARYRFKLRDKDIDLTPIAAEVKDQLAMVAELRFQEDELRYLSEEPHLSAGYIDFLSDFTLDTKHIQLETSGGNLNIYTEGSMLKGGPWELYVLPIVSEVWYRHTIPEPNYEEGRRRLSEKISLLKSQGDMPGFNFADFGSRRRFSKAWQAEVIRTLRLNLSEYFVGTSNYHFAMEQGLIPVGTMAHEYLQAWQGLVHPLDAQKAALDAWAQEFRGCLGDALTDVIGMDSFCDLLDLYLAKQFDGFRHDSGCPELWCEKLIQRLHALKVDPKTKRAIWSDGLSIPGMVELYRQFQDKIQVGFGIGTNLTNDLGYRPLNIVMKLTEVNGRPVAKLSDSPGKIMCEDPDYVAWLANSYGRKAEFVC</sequence>
<dbReference type="InterPro" id="IPR006406">
    <property type="entry name" value="Nic_PRibTrfase"/>
</dbReference>
<comment type="function">
    <text evidence="7 8">Catalyzes the synthesis of beta-nicotinate D-ribonucleotide from nicotinate and 5-phospho-D-ribose 1-phosphate at the expense of ATP.</text>
</comment>
<dbReference type="Proteomes" id="UP000787472">
    <property type="component" value="Unassembled WGS sequence"/>
</dbReference>
<keyword evidence="12" id="KW-1185">Reference proteome</keyword>
<accession>A0A9E5MM35</accession>
<comment type="catalytic activity">
    <reaction evidence="7 8">
        <text>5-phospho-alpha-D-ribose 1-diphosphate + nicotinate + ATP + H2O = nicotinate beta-D-ribonucleotide + ADP + phosphate + diphosphate</text>
        <dbReference type="Rhea" id="RHEA:36163"/>
        <dbReference type="ChEBI" id="CHEBI:15377"/>
        <dbReference type="ChEBI" id="CHEBI:30616"/>
        <dbReference type="ChEBI" id="CHEBI:32544"/>
        <dbReference type="ChEBI" id="CHEBI:33019"/>
        <dbReference type="ChEBI" id="CHEBI:43474"/>
        <dbReference type="ChEBI" id="CHEBI:57502"/>
        <dbReference type="ChEBI" id="CHEBI:58017"/>
        <dbReference type="ChEBI" id="CHEBI:456216"/>
        <dbReference type="EC" id="6.3.4.21"/>
    </reaction>
</comment>
<dbReference type="AlphaFoldDB" id="A0A9E5MM35"/>
<feature type="modified residue" description="Phosphohistidine; by autocatalysis" evidence="7">
    <location>
        <position position="220"/>
    </location>
</feature>
<keyword evidence="11" id="KW-0328">Glycosyltransferase</keyword>
<dbReference type="NCBIfam" id="NF003704">
    <property type="entry name" value="PRK05321.1"/>
    <property type="match status" value="1"/>
</dbReference>
<keyword evidence="6 7" id="KW-0662">Pyridine nucleotide biosynthesis</keyword>
<keyword evidence="4 7" id="KW-0597">Phosphoprotein</keyword>
<dbReference type="EC" id="6.3.4.21" evidence="3 7"/>
<comment type="caution">
    <text evidence="11">The sequence shown here is derived from an EMBL/GenBank/DDBJ whole genome shotgun (WGS) entry which is preliminary data.</text>
</comment>
<evidence type="ECO:0000256" key="6">
    <source>
        <dbReference type="ARBA" id="ARBA00022642"/>
    </source>
</evidence>
<gene>
    <name evidence="7 11" type="primary">pncB</name>
    <name evidence="11" type="ORF">G8770_11505</name>
</gene>
<comment type="pathway">
    <text evidence="1 7 8">Cofactor biosynthesis; NAD(+) biosynthesis; nicotinate D-ribonucleotide from nicotinate: step 1/1.</text>
</comment>
<evidence type="ECO:0000256" key="7">
    <source>
        <dbReference type="HAMAP-Rule" id="MF_00570"/>
    </source>
</evidence>
<dbReference type="Pfam" id="PF04095">
    <property type="entry name" value="NAPRTase"/>
    <property type="match status" value="1"/>
</dbReference>
<dbReference type="SUPFAM" id="SSF51690">
    <property type="entry name" value="Nicotinate/Quinolinate PRTase C-terminal domain-like"/>
    <property type="match status" value="1"/>
</dbReference>
<dbReference type="InterPro" id="IPR041525">
    <property type="entry name" value="N/Namide_PRibTrfase"/>
</dbReference>
<evidence type="ECO:0000256" key="3">
    <source>
        <dbReference type="ARBA" id="ARBA00013236"/>
    </source>
</evidence>
<evidence type="ECO:0000313" key="11">
    <source>
        <dbReference type="EMBL" id="NHO66173.1"/>
    </source>
</evidence>
<dbReference type="InterPro" id="IPR007229">
    <property type="entry name" value="Nic_PRibTrfase-Fam"/>
</dbReference>
<proteinExistence type="inferred from homology"/>
<comment type="PTM">
    <text evidence="7 8">Transiently phosphorylated on a His residue during the reaction cycle. Phosphorylation strongly increases the affinity for substrates and increases the rate of nicotinate D-ribonucleotide production. Dephosphorylation regenerates the low-affinity form of the enzyme, leading to product release.</text>
</comment>
<keyword evidence="5 7" id="KW-0436">Ligase</keyword>
<evidence type="ECO:0000256" key="5">
    <source>
        <dbReference type="ARBA" id="ARBA00022598"/>
    </source>
</evidence>
<feature type="domain" description="Nicotinate/nicotinamide phosphoribosyltransferase" evidence="9">
    <location>
        <begin position="167"/>
        <end position="389"/>
    </location>
</feature>
<dbReference type="NCBIfam" id="TIGR01514">
    <property type="entry name" value="NAPRTase"/>
    <property type="match status" value="1"/>
</dbReference>